<dbReference type="PANTHER" id="PTHR33778:SF1">
    <property type="entry name" value="MAGNESIUM TRANSPORTER YHID-RELATED"/>
    <property type="match status" value="1"/>
</dbReference>
<protein>
    <recommendedName>
        <fullName evidence="7">MgtC/SapB/SrpB/YhiD N-terminal domain-containing protein</fullName>
    </recommendedName>
</protein>
<feature type="domain" description="MgtC/SapB/SrpB/YhiD N-terminal" evidence="7">
    <location>
        <begin position="17"/>
        <end position="142"/>
    </location>
</feature>
<dbReference type="PRINTS" id="PR01837">
    <property type="entry name" value="MGTCSAPBPROT"/>
</dbReference>
<dbReference type="PANTHER" id="PTHR33778">
    <property type="entry name" value="PROTEIN MGTC"/>
    <property type="match status" value="1"/>
</dbReference>
<evidence type="ECO:0000256" key="2">
    <source>
        <dbReference type="ARBA" id="ARBA00022475"/>
    </source>
</evidence>
<organism evidence="8">
    <name type="scientific">marine metagenome</name>
    <dbReference type="NCBI Taxonomy" id="408172"/>
    <lineage>
        <taxon>unclassified sequences</taxon>
        <taxon>metagenomes</taxon>
        <taxon>ecological metagenomes</taxon>
    </lineage>
</organism>
<evidence type="ECO:0000256" key="5">
    <source>
        <dbReference type="ARBA" id="ARBA00023136"/>
    </source>
</evidence>
<feature type="transmembrane region" description="Helical" evidence="6">
    <location>
        <begin position="7"/>
        <end position="28"/>
    </location>
</feature>
<dbReference type="EMBL" id="UINC01011104">
    <property type="protein sequence ID" value="SVA49138.1"/>
    <property type="molecule type" value="Genomic_DNA"/>
</dbReference>
<dbReference type="GO" id="GO:0005886">
    <property type="term" value="C:plasma membrane"/>
    <property type="evidence" value="ECO:0007669"/>
    <property type="project" value="UniProtKB-SubCell"/>
</dbReference>
<dbReference type="AlphaFoldDB" id="A0A381WAU4"/>
<name>A0A381WAU4_9ZZZZ</name>
<evidence type="ECO:0000256" key="3">
    <source>
        <dbReference type="ARBA" id="ARBA00022692"/>
    </source>
</evidence>
<keyword evidence="3 6" id="KW-0812">Transmembrane</keyword>
<sequence>MLITFDVSYITMSLVKLSISLICSSIISIERELHSHPGGLATHVLVGLGSCLFTMISVNLRDKYESPNADPARICAQIVSGMGFLGSATIFKSNNYVKGINTAANLWISAAISMAIGADLWELAVITSGFTCLVLFVNNRYKKYHYGKNKKIKNDKKILDNDKIEIFIADTKKKGSIELCSLKNFVTNIVNEQNLDKNDDEESIDGILDHDPLDAPYGDEDIQDEQENYVQDEQENDVTILVTGTDEENPKQIIKI</sequence>
<evidence type="ECO:0000256" key="6">
    <source>
        <dbReference type="SAM" id="Phobius"/>
    </source>
</evidence>
<keyword evidence="5 6" id="KW-0472">Membrane</keyword>
<evidence type="ECO:0000256" key="1">
    <source>
        <dbReference type="ARBA" id="ARBA00004651"/>
    </source>
</evidence>
<proteinExistence type="predicted"/>
<evidence type="ECO:0000256" key="4">
    <source>
        <dbReference type="ARBA" id="ARBA00022989"/>
    </source>
</evidence>
<dbReference type="Pfam" id="PF02308">
    <property type="entry name" value="MgtC"/>
    <property type="match status" value="1"/>
</dbReference>
<evidence type="ECO:0000259" key="7">
    <source>
        <dbReference type="Pfam" id="PF02308"/>
    </source>
</evidence>
<keyword evidence="4 6" id="KW-1133">Transmembrane helix</keyword>
<accession>A0A381WAU4</accession>
<gene>
    <name evidence="8" type="ORF">METZ01_LOCUS101992</name>
</gene>
<evidence type="ECO:0000313" key="8">
    <source>
        <dbReference type="EMBL" id="SVA49138.1"/>
    </source>
</evidence>
<dbReference type="InterPro" id="IPR049177">
    <property type="entry name" value="MgtC_SapB_SrpB_YhiD_N"/>
</dbReference>
<feature type="transmembrane region" description="Helical" evidence="6">
    <location>
        <begin position="40"/>
        <end position="60"/>
    </location>
</feature>
<reference evidence="8" key="1">
    <citation type="submission" date="2018-05" db="EMBL/GenBank/DDBJ databases">
        <authorList>
            <person name="Lanie J.A."/>
            <person name="Ng W.-L."/>
            <person name="Kazmierczak K.M."/>
            <person name="Andrzejewski T.M."/>
            <person name="Davidsen T.M."/>
            <person name="Wayne K.J."/>
            <person name="Tettelin H."/>
            <person name="Glass J.I."/>
            <person name="Rusch D."/>
            <person name="Podicherti R."/>
            <person name="Tsui H.-C.T."/>
            <person name="Winkler M.E."/>
        </authorList>
    </citation>
    <scope>NUCLEOTIDE SEQUENCE</scope>
</reference>
<feature type="transmembrane region" description="Helical" evidence="6">
    <location>
        <begin position="111"/>
        <end position="137"/>
    </location>
</feature>
<keyword evidence="2" id="KW-1003">Cell membrane</keyword>
<feature type="transmembrane region" description="Helical" evidence="6">
    <location>
        <begin position="72"/>
        <end position="91"/>
    </location>
</feature>
<dbReference type="InterPro" id="IPR003416">
    <property type="entry name" value="MgtC/SapB/SrpB/YhiD_fam"/>
</dbReference>
<comment type="subcellular location">
    <subcellularLocation>
        <location evidence="1">Cell membrane</location>
        <topology evidence="1">Multi-pass membrane protein</topology>
    </subcellularLocation>
</comment>